<evidence type="ECO:0000256" key="1">
    <source>
        <dbReference type="SAM" id="Coils"/>
    </source>
</evidence>
<reference evidence="2" key="1">
    <citation type="journal article" date="2015" name="Nature">
        <title>Complex archaea that bridge the gap between prokaryotes and eukaryotes.</title>
        <authorList>
            <person name="Spang A."/>
            <person name="Saw J.H."/>
            <person name="Jorgensen S.L."/>
            <person name="Zaremba-Niedzwiedzka K."/>
            <person name="Martijn J."/>
            <person name="Lind A.E."/>
            <person name="van Eijk R."/>
            <person name="Schleper C."/>
            <person name="Guy L."/>
            <person name="Ettema T.J."/>
        </authorList>
    </citation>
    <scope>NUCLEOTIDE SEQUENCE</scope>
</reference>
<name>A0A0F9BKN5_9ZZZZ</name>
<proteinExistence type="predicted"/>
<evidence type="ECO:0000313" key="2">
    <source>
        <dbReference type="EMBL" id="KKL14382.1"/>
    </source>
</evidence>
<protein>
    <submittedName>
        <fullName evidence="2">Uncharacterized protein</fullName>
    </submittedName>
</protein>
<gene>
    <name evidence="2" type="ORF">LCGC14_2516240</name>
</gene>
<dbReference type="AlphaFoldDB" id="A0A0F9BKN5"/>
<accession>A0A0F9BKN5</accession>
<comment type="caution">
    <text evidence="2">The sequence shown here is derived from an EMBL/GenBank/DDBJ whole genome shotgun (WGS) entry which is preliminary data.</text>
</comment>
<feature type="coiled-coil region" evidence="1">
    <location>
        <begin position="8"/>
        <end position="35"/>
    </location>
</feature>
<keyword evidence="1" id="KW-0175">Coiled coil</keyword>
<sequence>MSIHDNIEDEYTEKISKLQAENDKLRNENVNLANDLCYHKAILDGSWPSSQEILKQALNQSNNNSNDSTNSST</sequence>
<organism evidence="2">
    <name type="scientific">marine sediment metagenome</name>
    <dbReference type="NCBI Taxonomy" id="412755"/>
    <lineage>
        <taxon>unclassified sequences</taxon>
        <taxon>metagenomes</taxon>
        <taxon>ecological metagenomes</taxon>
    </lineage>
</organism>
<dbReference type="EMBL" id="LAZR01040482">
    <property type="protein sequence ID" value="KKL14382.1"/>
    <property type="molecule type" value="Genomic_DNA"/>
</dbReference>